<dbReference type="PANTHER" id="PTHR11439:SF503">
    <property type="entry name" value="CYSTEINE-RICH RLK (RECEPTOR-LIKE PROTEIN KINASE) 8"/>
    <property type="match status" value="1"/>
</dbReference>
<dbReference type="SUPFAM" id="SSF56672">
    <property type="entry name" value="DNA/RNA polymerases"/>
    <property type="match status" value="1"/>
</dbReference>
<dbReference type="Pfam" id="PF07727">
    <property type="entry name" value="RVT_2"/>
    <property type="match status" value="1"/>
</dbReference>
<dbReference type="AlphaFoldDB" id="A0AAV8SFZ4"/>
<proteinExistence type="predicted"/>
<gene>
    <name evidence="2" type="ORF">K2173_016333</name>
</gene>
<dbReference type="Proteomes" id="UP001159364">
    <property type="component" value="Linkage Group LG11"/>
</dbReference>
<feature type="domain" description="Reverse transcriptase Ty1/copia-type" evidence="1">
    <location>
        <begin position="5"/>
        <end position="100"/>
    </location>
</feature>
<name>A0AAV8SFZ4_9ROSI</name>
<evidence type="ECO:0000313" key="2">
    <source>
        <dbReference type="EMBL" id="KAJ8751152.1"/>
    </source>
</evidence>
<dbReference type="InterPro" id="IPR013103">
    <property type="entry name" value="RVT_2"/>
</dbReference>
<reference evidence="2 3" key="1">
    <citation type="submission" date="2021-09" db="EMBL/GenBank/DDBJ databases">
        <title>Genomic insights and catalytic innovation underlie evolution of tropane alkaloids biosynthesis.</title>
        <authorList>
            <person name="Wang Y.-J."/>
            <person name="Tian T."/>
            <person name="Huang J.-P."/>
            <person name="Huang S.-X."/>
        </authorList>
    </citation>
    <scope>NUCLEOTIDE SEQUENCE [LARGE SCALE GENOMIC DNA]</scope>
    <source>
        <strain evidence="2">KIB-2018</strain>
        <tissue evidence="2">Leaf</tissue>
    </source>
</reference>
<keyword evidence="3" id="KW-1185">Reference proteome</keyword>
<dbReference type="CDD" id="cd09272">
    <property type="entry name" value="RNase_HI_RT_Ty1"/>
    <property type="match status" value="1"/>
</dbReference>
<dbReference type="InterPro" id="IPR043502">
    <property type="entry name" value="DNA/RNA_pol_sf"/>
</dbReference>
<dbReference type="PANTHER" id="PTHR11439">
    <property type="entry name" value="GAG-POL-RELATED RETROTRANSPOSON"/>
    <property type="match status" value="1"/>
</dbReference>
<accession>A0AAV8SFZ4</accession>
<sequence length="325" mass="36886">MKSLSESTLYVKKENEDLIVISLYVDDLLVTGSSAAMVQKFKEKMMVEFEMTDLGEMSYFLGMEVQQSEDGIFIGQQKYAKEVLKKFKMDLCKPMSSPLMQNEKLSKDDRAPKVDEGWYRSLIGCLMYLTATRPDLMFVVSLLSRFMHCTSELHFKAAKRVLRYIKGTENFGIMFKKSTDLKLVGFSDSDHAGSCDDMRSTSGYVFSLGSGCFSWSSKKQDVVAQSIAEAEYVAVAGAVNQALWLRKLLEDLKHTQEGGTEIYVDNQAAIAISNNLVFHGRTKHFKIKFYFLREVQKSKEIALIYCQSDDQVADIMTKALSKKKF</sequence>
<evidence type="ECO:0000313" key="3">
    <source>
        <dbReference type="Proteomes" id="UP001159364"/>
    </source>
</evidence>
<organism evidence="2 3">
    <name type="scientific">Erythroxylum novogranatense</name>
    <dbReference type="NCBI Taxonomy" id="1862640"/>
    <lineage>
        <taxon>Eukaryota</taxon>
        <taxon>Viridiplantae</taxon>
        <taxon>Streptophyta</taxon>
        <taxon>Embryophyta</taxon>
        <taxon>Tracheophyta</taxon>
        <taxon>Spermatophyta</taxon>
        <taxon>Magnoliopsida</taxon>
        <taxon>eudicotyledons</taxon>
        <taxon>Gunneridae</taxon>
        <taxon>Pentapetalae</taxon>
        <taxon>rosids</taxon>
        <taxon>fabids</taxon>
        <taxon>Malpighiales</taxon>
        <taxon>Erythroxylaceae</taxon>
        <taxon>Erythroxylum</taxon>
    </lineage>
</organism>
<evidence type="ECO:0000259" key="1">
    <source>
        <dbReference type="Pfam" id="PF07727"/>
    </source>
</evidence>
<protein>
    <recommendedName>
        <fullName evidence="1">Reverse transcriptase Ty1/copia-type domain-containing protein</fullName>
    </recommendedName>
</protein>
<comment type="caution">
    <text evidence="2">The sequence shown here is derived from an EMBL/GenBank/DDBJ whole genome shotgun (WGS) entry which is preliminary data.</text>
</comment>
<dbReference type="EMBL" id="JAIWQS010000011">
    <property type="protein sequence ID" value="KAJ8751152.1"/>
    <property type="molecule type" value="Genomic_DNA"/>
</dbReference>